<keyword evidence="1" id="KW-0732">Signal</keyword>
<dbReference type="Proteomes" id="UP000323653">
    <property type="component" value="Chromosome"/>
</dbReference>
<feature type="chain" id="PRO_5022763119" description="DUF2147 domain-containing protein" evidence="1">
    <location>
        <begin position="20"/>
        <end position="169"/>
    </location>
</feature>
<organism evidence="2 3">
    <name type="scientific">Pedobacter aquae</name>
    <dbReference type="NCBI Taxonomy" id="2605747"/>
    <lineage>
        <taxon>Bacteria</taxon>
        <taxon>Pseudomonadati</taxon>
        <taxon>Bacteroidota</taxon>
        <taxon>Sphingobacteriia</taxon>
        <taxon>Sphingobacteriales</taxon>
        <taxon>Sphingobacteriaceae</taxon>
        <taxon>Pedobacter</taxon>
    </lineage>
</organism>
<feature type="signal peptide" evidence="1">
    <location>
        <begin position="1"/>
        <end position="19"/>
    </location>
</feature>
<name>A0A5C0VKQ8_9SPHI</name>
<evidence type="ECO:0000313" key="3">
    <source>
        <dbReference type="Proteomes" id="UP000323653"/>
    </source>
</evidence>
<gene>
    <name evidence="2" type="ORF">FYC62_12910</name>
</gene>
<accession>A0A5C0VKQ8</accession>
<reference evidence="2 3" key="1">
    <citation type="submission" date="2019-08" db="EMBL/GenBank/DDBJ databases">
        <title>Pedobacter sp. nov., isolated from Han river, South Korea.</title>
        <authorList>
            <person name="Lee D.-H."/>
            <person name="Kim Y.-S."/>
            <person name="Hwang E.-M."/>
            <person name="Le Tran T.C."/>
            <person name="Cha C.-J."/>
        </authorList>
    </citation>
    <scope>NUCLEOTIDE SEQUENCE [LARGE SCALE GENOMIC DNA]</scope>
    <source>
        <strain evidence="2 3">CJ43</strain>
    </source>
</reference>
<dbReference type="EMBL" id="CP043329">
    <property type="protein sequence ID" value="QEK52452.1"/>
    <property type="molecule type" value="Genomic_DNA"/>
</dbReference>
<dbReference type="KEGG" id="pej:FYC62_12910"/>
<sequence>MKKVMIVLLILMYSTIAFSQQDILSGIWKYQNNNEVFIVNIWKVADGYKGHYKKIIVDANGNQVSVVYNSNKGIGDTGHNWPFAIGTGDMTIDCKIGGTIYDNTVVNTPNAGGFIDGKVTIQVLNSGCYNPTGNTCTLQAQWKVKKMPGLKHPDEPDFNIPTNIILTKQ</sequence>
<keyword evidence="3" id="KW-1185">Reference proteome</keyword>
<evidence type="ECO:0000256" key="1">
    <source>
        <dbReference type="SAM" id="SignalP"/>
    </source>
</evidence>
<dbReference type="AlphaFoldDB" id="A0A5C0VKQ8"/>
<protein>
    <recommendedName>
        <fullName evidence="4">DUF2147 domain-containing protein</fullName>
    </recommendedName>
</protein>
<dbReference type="RefSeq" id="WP_149075234.1">
    <property type="nucleotide sequence ID" value="NZ_CP043329.1"/>
</dbReference>
<evidence type="ECO:0008006" key="4">
    <source>
        <dbReference type="Google" id="ProtNLM"/>
    </source>
</evidence>
<proteinExistence type="predicted"/>
<evidence type="ECO:0000313" key="2">
    <source>
        <dbReference type="EMBL" id="QEK52452.1"/>
    </source>
</evidence>